<dbReference type="InterPro" id="IPR004827">
    <property type="entry name" value="bZIP"/>
</dbReference>
<feature type="compositionally biased region" description="Polar residues" evidence="5">
    <location>
        <begin position="77"/>
        <end position="92"/>
    </location>
</feature>
<dbReference type="PROSITE" id="PS00036">
    <property type="entry name" value="BZIP_BASIC"/>
    <property type="match status" value="1"/>
</dbReference>
<name>A0AAD6GJ34_9EURO</name>
<feature type="region of interest" description="Disordered" evidence="5">
    <location>
        <begin position="1"/>
        <end position="145"/>
    </location>
</feature>
<evidence type="ECO:0000313" key="8">
    <source>
        <dbReference type="Proteomes" id="UP001220324"/>
    </source>
</evidence>
<dbReference type="InterPro" id="IPR046347">
    <property type="entry name" value="bZIP_sf"/>
</dbReference>
<dbReference type="FunFam" id="1.20.5.170:FF:000067">
    <property type="entry name" value="BZIP transcription factor"/>
    <property type="match status" value="1"/>
</dbReference>
<comment type="subcellular location">
    <subcellularLocation>
        <location evidence="2">Cytoplasm</location>
    </subcellularLocation>
    <subcellularLocation>
        <location evidence="1">Nucleus</location>
    </subcellularLocation>
</comment>
<feature type="compositionally biased region" description="Polar residues" evidence="5">
    <location>
        <begin position="1"/>
        <end position="14"/>
    </location>
</feature>
<organism evidence="7 8">
    <name type="scientific">Penicillium frequentans</name>
    <dbReference type="NCBI Taxonomy" id="3151616"/>
    <lineage>
        <taxon>Eukaryota</taxon>
        <taxon>Fungi</taxon>
        <taxon>Dikarya</taxon>
        <taxon>Ascomycota</taxon>
        <taxon>Pezizomycotina</taxon>
        <taxon>Eurotiomycetes</taxon>
        <taxon>Eurotiomycetidae</taxon>
        <taxon>Eurotiales</taxon>
        <taxon>Aspergillaceae</taxon>
        <taxon>Penicillium</taxon>
    </lineage>
</organism>
<dbReference type="InterPro" id="IPR050936">
    <property type="entry name" value="AP-1-like"/>
</dbReference>
<dbReference type="GO" id="GO:0005737">
    <property type="term" value="C:cytoplasm"/>
    <property type="evidence" value="ECO:0007669"/>
    <property type="project" value="UniProtKB-SubCell"/>
</dbReference>
<sequence length="318" mass="34734">MNYSNYAGHQSQPFSMYGLPTPDQQPPPQTDDSLHDPFSMQQHNTYNHYFPGLEGSLRIDPSSFVPPPHSPPDSFTKHSVSSNDYNNNSKLDPSSIDGDENHYADTGIARSSSEEKESMTPAQSKRKAQNRAAQRAFRERKERHVKDLEDKVNSLAEASNTLQADNERLKRELAKFATENEILRVTGSMNGGGGSHNPGMQEQPTVTGPMKYSPTDFYSTLMPEGSGWGPAPGSSATAPPASHRVMVCQITGERLLDAGATWDLIQGHALYKAGQVNIGDVADRLKGMAQCNGQGPAFKEGEVMRAIEASVADRDELI</sequence>
<feature type="domain" description="BZIP" evidence="6">
    <location>
        <begin position="120"/>
        <end position="183"/>
    </location>
</feature>
<evidence type="ECO:0000256" key="1">
    <source>
        <dbReference type="ARBA" id="ARBA00004123"/>
    </source>
</evidence>
<dbReference type="PROSITE" id="PS50217">
    <property type="entry name" value="BZIP"/>
    <property type="match status" value="1"/>
</dbReference>
<dbReference type="PANTHER" id="PTHR40621:SF8">
    <property type="entry name" value="AP-1-LIKE TRANSCRIPTION FACTOR YAP3"/>
    <property type="match status" value="1"/>
</dbReference>
<dbReference type="GO" id="GO:0034599">
    <property type="term" value="P:cellular response to oxidative stress"/>
    <property type="evidence" value="ECO:0007669"/>
    <property type="project" value="UniProtKB-ARBA"/>
</dbReference>
<dbReference type="EMBL" id="JAQIZZ010000002">
    <property type="protein sequence ID" value="KAJ5552208.1"/>
    <property type="molecule type" value="Genomic_DNA"/>
</dbReference>
<reference evidence="7 8" key="1">
    <citation type="journal article" date="2023" name="IMA Fungus">
        <title>Comparative genomic study of the Penicillium genus elucidates a diverse pangenome and 15 lateral gene transfer events.</title>
        <authorList>
            <person name="Petersen C."/>
            <person name="Sorensen T."/>
            <person name="Nielsen M.R."/>
            <person name="Sondergaard T.E."/>
            <person name="Sorensen J.L."/>
            <person name="Fitzpatrick D.A."/>
            <person name="Frisvad J.C."/>
            <person name="Nielsen K.L."/>
        </authorList>
    </citation>
    <scope>NUCLEOTIDE SEQUENCE [LARGE SCALE GENOMIC DNA]</scope>
    <source>
        <strain evidence="7 8">IBT 35679</strain>
    </source>
</reference>
<evidence type="ECO:0000313" key="7">
    <source>
        <dbReference type="EMBL" id="KAJ5552208.1"/>
    </source>
</evidence>
<evidence type="ECO:0000256" key="4">
    <source>
        <dbReference type="ARBA" id="ARBA00038132"/>
    </source>
</evidence>
<dbReference type="SMART" id="SM00338">
    <property type="entry name" value="BRLZ"/>
    <property type="match status" value="1"/>
</dbReference>
<keyword evidence="8" id="KW-1185">Reference proteome</keyword>
<protein>
    <recommendedName>
        <fullName evidence="6">BZIP domain-containing protein</fullName>
    </recommendedName>
</protein>
<proteinExistence type="inferred from homology"/>
<dbReference type="Gene3D" id="1.10.238.100">
    <property type="entry name" value="YAP1 redox domain. Chain B"/>
    <property type="match status" value="1"/>
</dbReference>
<dbReference type="CDD" id="cd14688">
    <property type="entry name" value="bZIP_YAP"/>
    <property type="match status" value="1"/>
</dbReference>
<dbReference type="Proteomes" id="UP001220324">
    <property type="component" value="Unassembled WGS sequence"/>
</dbReference>
<dbReference type="GO" id="GO:0001228">
    <property type="term" value="F:DNA-binding transcription activator activity, RNA polymerase II-specific"/>
    <property type="evidence" value="ECO:0007669"/>
    <property type="project" value="TreeGrafter"/>
</dbReference>
<dbReference type="AlphaFoldDB" id="A0AAD6GJ34"/>
<evidence type="ECO:0000259" key="6">
    <source>
        <dbReference type="PROSITE" id="PS50217"/>
    </source>
</evidence>
<evidence type="ECO:0000256" key="3">
    <source>
        <dbReference type="ARBA" id="ARBA00023242"/>
    </source>
</evidence>
<dbReference type="GO" id="GO:0090575">
    <property type="term" value="C:RNA polymerase II transcription regulator complex"/>
    <property type="evidence" value="ECO:0007669"/>
    <property type="project" value="TreeGrafter"/>
</dbReference>
<dbReference type="Pfam" id="PF00170">
    <property type="entry name" value="bZIP_1"/>
    <property type="match status" value="1"/>
</dbReference>
<gene>
    <name evidence="7" type="ORF">N7494_001586</name>
</gene>
<evidence type="ECO:0000256" key="5">
    <source>
        <dbReference type="SAM" id="MobiDB-lite"/>
    </source>
</evidence>
<keyword evidence="3" id="KW-0539">Nucleus</keyword>
<evidence type="ECO:0000256" key="2">
    <source>
        <dbReference type="ARBA" id="ARBA00004496"/>
    </source>
</evidence>
<accession>A0AAD6GJ34</accession>
<comment type="caution">
    <text evidence="7">The sequence shown here is derived from an EMBL/GenBank/DDBJ whole genome shotgun (WGS) entry which is preliminary data.</text>
</comment>
<comment type="similarity">
    <text evidence="4">Belongs to the bZIP family. YAP subfamily.</text>
</comment>
<dbReference type="Gene3D" id="1.20.5.170">
    <property type="match status" value="1"/>
</dbReference>
<dbReference type="PANTHER" id="PTHR40621">
    <property type="entry name" value="TRANSCRIPTION FACTOR KAPC-RELATED"/>
    <property type="match status" value="1"/>
</dbReference>
<dbReference type="GO" id="GO:0000976">
    <property type="term" value="F:transcription cis-regulatory region binding"/>
    <property type="evidence" value="ECO:0007669"/>
    <property type="project" value="InterPro"/>
</dbReference>
<dbReference type="SUPFAM" id="SSF57959">
    <property type="entry name" value="Leucine zipper domain"/>
    <property type="match status" value="1"/>
</dbReference>
<feature type="compositionally biased region" description="Basic and acidic residues" evidence="5">
    <location>
        <begin position="136"/>
        <end position="145"/>
    </location>
</feature>